<comment type="caution">
    <text evidence="1">The sequence shown here is derived from an EMBL/GenBank/DDBJ whole genome shotgun (WGS) entry which is preliminary data.</text>
</comment>
<keyword evidence="2" id="KW-1185">Reference proteome</keyword>
<gene>
    <name evidence="1" type="ORF">GCM10010276_11630</name>
</gene>
<evidence type="ECO:0000313" key="1">
    <source>
        <dbReference type="EMBL" id="GAA2477244.1"/>
    </source>
</evidence>
<name>A0ABN3L723_STRLO</name>
<evidence type="ECO:0000313" key="2">
    <source>
        <dbReference type="Proteomes" id="UP001501777"/>
    </source>
</evidence>
<sequence>MPPSALVTVLLSLTLGVVTCQTPEASFVPGPAVGVLPDTGRDAVAVRGVIAGPAAGRVDGAAFGFGLGLKWPPPAAVAVAAPDPRNSSAAAPMANRRRMGLLLDVPGKTFPL</sequence>
<organism evidence="1 2">
    <name type="scientific">Streptomyces longisporus</name>
    <dbReference type="NCBI Taxonomy" id="1948"/>
    <lineage>
        <taxon>Bacteria</taxon>
        <taxon>Bacillati</taxon>
        <taxon>Actinomycetota</taxon>
        <taxon>Actinomycetes</taxon>
        <taxon>Kitasatosporales</taxon>
        <taxon>Streptomycetaceae</taxon>
        <taxon>Streptomyces</taxon>
    </lineage>
</organism>
<evidence type="ECO:0008006" key="3">
    <source>
        <dbReference type="Google" id="ProtNLM"/>
    </source>
</evidence>
<proteinExistence type="predicted"/>
<dbReference type="EMBL" id="BAAASG010000002">
    <property type="protein sequence ID" value="GAA2477244.1"/>
    <property type="molecule type" value="Genomic_DNA"/>
</dbReference>
<dbReference type="Proteomes" id="UP001501777">
    <property type="component" value="Unassembled WGS sequence"/>
</dbReference>
<accession>A0ABN3L723</accession>
<reference evidence="1 2" key="1">
    <citation type="journal article" date="2019" name="Int. J. Syst. Evol. Microbiol.">
        <title>The Global Catalogue of Microorganisms (GCM) 10K type strain sequencing project: providing services to taxonomists for standard genome sequencing and annotation.</title>
        <authorList>
            <consortium name="The Broad Institute Genomics Platform"/>
            <consortium name="The Broad Institute Genome Sequencing Center for Infectious Disease"/>
            <person name="Wu L."/>
            <person name="Ma J."/>
        </authorList>
    </citation>
    <scope>NUCLEOTIDE SEQUENCE [LARGE SCALE GENOMIC DNA]</scope>
    <source>
        <strain evidence="1 2">JCM 4395</strain>
    </source>
</reference>
<protein>
    <recommendedName>
        <fullName evidence="3">Secreted protein</fullName>
    </recommendedName>
</protein>